<evidence type="ECO:0000313" key="5">
    <source>
        <dbReference type="EMBL" id="ACZ08575.1"/>
    </source>
</evidence>
<dbReference type="InterPro" id="IPR029479">
    <property type="entry name" value="Nitroreductase"/>
</dbReference>
<sequence>MKNLINRNVNDVFDEIIRKRRSIRSFKSIVPSKEIIKEIITAGAYAPYGALAITDISQYRRFFVFTKNHGYLDRINTYIKEAAKANLEELEKDLKKEPDLKEESESYKRRLESFAMNGFIGLSEVPCLIIIAEKRGLPSVERQSLAHVLENMWLKVAAMDMGMHLFSIIESLSSSKEFSSLLKLNHGEYTYTGCVIGFPLTKSEKKEDIHVDKSISWY</sequence>
<dbReference type="SUPFAM" id="SSF55469">
    <property type="entry name" value="FMN-dependent nitroreductase-like"/>
    <property type="match status" value="1"/>
</dbReference>
<evidence type="ECO:0000256" key="3">
    <source>
        <dbReference type="ARBA" id="ARBA00023002"/>
    </source>
</evidence>
<dbReference type="HOGENOM" id="CLU_1248276_0_0_0"/>
<evidence type="ECO:0000256" key="1">
    <source>
        <dbReference type="ARBA" id="ARBA00022630"/>
    </source>
</evidence>
<evidence type="ECO:0000259" key="4">
    <source>
        <dbReference type="Pfam" id="PF00881"/>
    </source>
</evidence>
<evidence type="ECO:0000256" key="2">
    <source>
        <dbReference type="ARBA" id="ARBA00022643"/>
    </source>
</evidence>
<dbReference type="Proteomes" id="UP000000845">
    <property type="component" value="Chromosome"/>
</dbReference>
<reference evidence="6" key="1">
    <citation type="submission" date="2009-09" db="EMBL/GenBank/DDBJ databases">
        <title>The complete chromosome of Sebaldella termitidis ATCC 33386.</title>
        <authorList>
            <consortium name="US DOE Joint Genome Institute (JGI-PGF)"/>
            <person name="Lucas S."/>
            <person name="Copeland A."/>
            <person name="Lapidus A."/>
            <person name="Glavina del Rio T."/>
            <person name="Dalin E."/>
            <person name="Tice H."/>
            <person name="Bruce D."/>
            <person name="Goodwin L."/>
            <person name="Pitluck S."/>
            <person name="Kyrpides N."/>
            <person name="Mavromatis K."/>
            <person name="Ivanova N."/>
            <person name="Mikhailova N."/>
            <person name="Sims D."/>
            <person name="Meincke L."/>
            <person name="Brettin T."/>
            <person name="Detter J.C."/>
            <person name="Han C."/>
            <person name="Larimer F."/>
            <person name="Land M."/>
            <person name="Hauser L."/>
            <person name="Markowitz V."/>
            <person name="Cheng J.F."/>
            <person name="Hugenholtz P."/>
            <person name="Woyke T."/>
            <person name="Wu D."/>
            <person name="Eisen J.A."/>
        </authorList>
    </citation>
    <scope>NUCLEOTIDE SEQUENCE [LARGE SCALE GENOMIC DNA]</scope>
    <source>
        <strain evidence="6">ATCC 33386 / NCTC 11300</strain>
    </source>
</reference>
<reference evidence="5 6" key="2">
    <citation type="journal article" date="2010" name="Stand. Genomic Sci.">
        <title>Complete genome sequence of Sebaldella termitidis type strain (NCTC 11300).</title>
        <authorList>
            <person name="Harmon-Smith M."/>
            <person name="Celia L."/>
            <person name="Chertkov O."/>
            <person name="Lapidus A."/>
            <person name="Copeland A."/>
            <person name="Glavina Del Rio T."/>
            <person name="Nolan M."/>
            <person name="Lucas S."/>
            <person name="Tice H."/>
            <person name="Cheng J.F."/>
            <person name="Han C."/>
            <person name="Detter J.C."/>
            <person name="Bruce D."/>
            <person name="Goodwin L."/>
            <person name="Pitluck S."/>
            <person name="Pati A."/>
            <person name="Liolios K."/>
            <person name="Ivanova N."/>
            <person name="Mavromatis K."/>
            <person name="Mikhailova N."/>
            <person name="Chen A."/>
            <person name="Palaniappan K."/>
            <person name="Land M."/>
            <person name="Hauser L."/>
            <person name="Chang Y.J."/>
            <person name="Jeffries C.D."/>
            <person name="Brettin T."/>
            <person name="Goker M."/>
            <person name="Beck B."/>
            <person name="Bristow J."/>
            <person name="Eisen J.A."/>
            <person name="Markowitz V."/>
            <person name="Hugenholtz P."/>
            <person name="Kyrpides N.C."/>
            <person name="Klenk H.P."/>
            <person name="Chen F."/>
        </authorList>
    </citation>
    <scope>NUCLEOTIDE SEQUENCE [LARGE SCALE GENOMIC DNA]</scope>
    <source>
        <strain evidence="6">ATCC 33386 / NCTC 11300</strain>
    </source>
</reference>
<dbReference type="AlphaFoldDB" id="D1AIJ1"/>
<keyword evidence="1" id="KW-0285">Flavoprotein</keyword>
<dbReference type="EMBL" id="CP001739">
    <property type="protein sequence ID" value="ACZ08575.1"/>
    <property type="molecule type" value="Genomic_DNA"/>
</dbReference>
<dbReference type="Pfam" id="PF00881">
    <property type="entry name" value="Nitroreductase"/>
    <property type="match status" value="1"/>
</dbReference>
<feature type="domain" description="Nitroreductase" evidence="4">
    <location>
        <begin position="17"/>
        <end position="186"/>
    </location>
</feature>
<dbReference type="KEGG" id="str:Sterm_1717"/>
<proteinExistence type="predicted"/>
<gene>
    <name evidence="5" type="ordered locus">Sterm_1717</name>
</gene>
<dbReference type="PANTHER" id="PTHR23026:SF90">
    <property type="entry name" value="IODOTYROSINE DEIODINASE 1"/>
    <property type="match status" value="1"/>
</dbReference>
<dbReference type="GO" id="GO:0016491">
    <property type="term" value="F:oxidoreductase activity"/>
    <property type="evidence" value="ECO:0007669"/>
    <property type="project" value="UniProtKB-KW"/>
</dbReference>
<keyword evidence="6" id="KW-1185">Reference proteome</keyword>
<name>D1AIJ1_SEBTE</name>
<dbReference type="Gene3D" id="3.40.109.10">
    <property type="entry name" value="NADH Oxidase"/>
    <property type="match status" value="1"/>
</dbReference>
<dbReference type="RefSeq" id="WP_012861171.1">
    <property type="nucleotide sequence ID" value="NC_013517.1"/>
</dbReference>
<organism evidence="5 6">
    <name type="scientific">Sebaldella termitidis (strain ATCC 33386 / NCTC 11300)</name>
    <dbReference type="NCBI Taxonomy" id="526218"/>
    <lineage>
        <taxon>Bacteria</taxon>
        <taxon>Fusobacteriati</taxon>
        <taxon>Fusobacteriota</taxon>
        <taxon>Fusobacteriia</taxon>
        <taxon>Fusobacteriales</taxon>
        <taxon>Leptotrichiaceae</taxon>
        <taxon>Sebaldella</taxon>
    </lineage>
</organism>
<keyword evidence="3" id="KW-0560">Oxidoreductase</keyword>
<dbReference type="InterPro" id="IPR050627">
    <property type="entry name" value="Nitroreductase/BluB"/>
</dbReference>
<dbReference type="eggNOG" id="COG0778">
    <property type="taxonomic scope" value="Bacteria"/>
</dbReference>
<dbReference type="PANTHER" id="PTHR23026">
    <property type="entry name" value="NADPH NITROREDUCTASE"/>
    <property type="match status" value="1"/>
</dbReference>
<evidence type="ECO:0000313" key="6">
    <source>
        <dbReference type="Proteomes" id="UP000000845"/>
    </source>
</evidence>
<dbReference type="InterPro" id="IPR000415">
    <property type="entry name" value="Nitroreductase-like"/>
</dbReference>
<dbReference type="STRING" id="526218.Sterm_1717"/>
<protein>
    <submittedName>
        <fullName evidence="5">Nitroreductase</fullName>
    </submittedName>
</protein>
<keyword evidence="2" id="KW-0288">FMN</keyword>
<accession>D1AIJ1</accession>